<organism evidence="1 2">
    <name type="scientific">Phytophthora aleatoria</name>
    <dbReference type="NCBI Taxonomy" id="2496075"/>
    <lineage>
        <taxon>Eukaryota</taxon>
        <taxon>Sar</taxon>
        <taxon>Stramenopiles</taxon>
        <taxon>Oomycota</taxon>
        <taxon>Peronosporomycetes</taxon>
        <taxon>Peronosporales</taxon>
        <taxon>Peronosporaceae</taxon>
        <taxon>Phytophthora</taxon>
    </lineage>
</organism>
<name>A0A8J5J8U1_9STRA</name>
<reference evidence="1" key="1">
    <citation type="submission" date="2021-01" db="EMBL/GenBank/DDBJ databases">
        <title>Phytophthora aleatoria, a newly-described species from Pinus radiata is distinct from Phytophthora cactorum isolates based on comparative genomics.</title>
        <authorList>
            <person name="Mcdougal R."/>
            <person name="Panda P."/>
            <person name="Williams N."/>
            <person name="Studholme D.J."/>
        </authorList>
    </citation>
    <scope>NUCLEOTIDE SEQUENCE</scope>
    <source>
        <strain evidence="1">NZFS 4037</strain>
    </source>
</reference>
<protein>
    <submittedName>
        <fullName evidence="1">Uncharacterized protein</fullName>
    </submittedName>
</protein>
<gene>
    <name evidence="1" type="ORF">JG688_00006383</name>
</gene>
<evidence type="ECO:0000313" key="2">
    <source>
        <dbReference type="Proteomes" id="UP000709295"/>
    </source>
</evidence>
<sequence length="81" mass="9585">MATYIWRRSSISRRAASKQRGRTCNRHAGHFPRTTGRVAVFLKPPPEASEEARIPVNTWWRIRTYFPLWCVALLELSERRM</sequence>
<dbReference type="Proteomes" id="UP000709295">
    <property type="component" value="Unassembled WGS sequence"/>
</dbReference>
<keyword evidence="2" id="KW-1185">Reference proteome</keyword>
<accession>A0A8J5J8U1</accession>
<proteinExistence type="predicted"/>
<dbReference type="EMBL" id="JAENGY010000277">
    <property type="protein sequence ID" value="KAG6967288.1"/>
    <property type="molecule type" value="Genomic_DNA"/>
</dbReference>
<evidence type="ECO:0000313" key="1">
    <source>
        <dbReference type="EMBL" id="KAG6967288.1"/>
    </source>
</evidence>
<dbReference type="AlphaFoldDB" id="A0A8J5J8U1"/>
<comment type="caution">
    <text evidence="1">The sequence shown here is derived from an EMBL/GenBank/DDBJ whole genome shotgun (WGS) entry which is preliminary data.</text>
</comment>